<dbReference type="STRING" id="1081108.A0A162JPP1"/>
<gene>
    <name evidence="15" type="ORF">LEL_09177</name>
</gene>
<dbReference type="GO" id="GO:0047184">
    <property type="term" value="F:1-acylglycerophosphocholine O-acyltransferase activity"/>
    <property type="evidence" value="ECO:0007669"/>
    <property type="project" value="TreeGrafter"/>
</dbReference>
<dbReference type="GO" id="GO:0005741">
    <property type="term" value="C:mitochondrial outer membrane"/>
    <property type="evidence" value="ECO:0007669"/>
    <property type="project" value="UniProtKB-SubCell"/>
</dbReference>
<evidence type="ECO:0000256" key="10">
    <source>
        <dbReference type="ARBA" id="ARBA00024323"/>
    </source>
</evidence>
<dbReference type="InterPro" id="IPR000872">
    <property type="entry name" value="Tafazzin"/>
</dbReference>
<accession>A0A162JPP1</accession>
<organism evidence="15 16">
    <name type="scientific">Akanthomyces lecanii RCEF 1005</name>
    <dbReference type="NCBI Taxonomy" id="1081108"/>
    <lineage>
        <taxon>Eukaryota</taxon>
        <taxon>Fungi</taxon>
        <taxon>Dikarya</taxon>
        <taxon>Ascomycota</taxon>
        <taxon>Pezizomycotina</taxon>
        <taxon>Sordariomycetes</taxon>
        <taxon>Hypocreomycetidae</taxon>
        <taxon>Hypocreales</taxon>
        <taxon>Cordycipitaceae</taxon>
        <taxon>Akanthomyces</taxon>
        <taxon>Cordyceps confragosa</taxon>
    </lineage>
</organism>
<reference evidence="15 16" key="1">
    <citation type="journal article" date="2016" name="Genome Biol. Evol.">
        <title>Divergent and convergent evolution of fungal pathogenicity.</title>
        <authorList>
            <person name="Shang Y."/>
            <person name="Xiao G."/>
            <person name="Zheng P."/>
            <person name="Cen K."/>
            <person name="Zhan S."/>
            <person name="Wang C."/>
        </authorList>
    </citation>
    <scope>NUCLEOTIDE SEQUENCE [LARGE SCALE GENOMIC DNA]</scope>
    <source>
        <strain evidence="15 16">RCEF 1005</strain>
    </source>
</reference>
<evidence type="ECO:0000256" key="12">
    <source>
        <dbReference type="RuleBase" id="RU365062"/>
    </source>
</evidence>
<dbReference type="SMART" id="SM00563">
    <property type="entry name" value="PlsC"/>
    <property type="match status" value="1"/>
</dbReference>
<keyword evidence="3" id="KW-0808">Transferase</keyword>
<keyword evidence="6" id="KW-0443">Lipid metabolism</keyword>
<dbReference type="PANTHER" id="PTHR12497">
    <property type="entry name" value="TAZ PROTEIN TAFAZZIN"/>
    <property type="match status" value="1"/>
</dbReference>
<dbReference type="PRINTS" id="PR00979">
    <property type="entry name" value="TAFAZZIN"/>
</dbReference>
<dbReference type="InterPro" id="IPR002123">
    <property type="entry name" value="Plipid/glycerol_acylTrfase"/>
</dbReference>
<evidence type="ECO:0000256" key="1">
    <source>
        <dbReference type="ARBA" id="ARBA00004137"/>
    </source>
</evidence>
<dbReference type="PANTHER" id="PTHR12497:SF0">
    <property type="entry name" value="TAFAZZIN"/>
    <property type="match status" value="1"/>
</dbReference>
<comment type="similarity">
    <text evidence="2 12">Belongs to the taffazin family.</text>
</comment>
<dbReference type="AlphaFoldDB" id="A0A162JPP1"/>
<evidence type="ECO:0000256" key="8">
    <source>
        <dbReference type="ARBA" id="ARBA00023136"/>
    </source>
</evidence>
<evidence type="ECO:0000256" key="3">
    <source>
        <dbReference type="ARBA" id="ARBA00022679"/>
    </source>
</evidence>
<dbReference type="EMBL" id="AZHF01000008">
    <property type="protein sequence ID" value="OAA71942.1"/>
    <property type="molecule type" value="Genomic_DNA"/>
</dbReference>
<evidence type="ECO:0000256" key="11">
    <source>
        <dbReference type="ARBA" id="ARBA00047906"/>
    </source>
</evidence>
<comment type="caution">
    <text evidence="15">The sequence shown here is derived from an EMBL/GenBank/DDBJ whole genome shotgun (WGS) entry which is preliminary data.</text>
</comment>
<dbReference type="GO" id="GO:0007007">
    <property type="term" value="P:inner mitochondrial membrane organization"/>
    <property type="evidence" value="ECO:0007669"/>
    <property type="project" value="TreeGrafter"/>
</dbReference>
<protein>
    <recommendedName>
        <fullName evidence="12">Tafazzin family protein</fullName>
    </recommendedName>
</protein>
<dbReference type="GO" id="GO:0035965">
    <property type="term" value="P:cardiolipin acyl-chain remodeling"/>
    <property type="evidence" value="ECO:0007669"/>
    <property type="project" value="TreeGrafter"/>
</dbReference>
<name>A0A162JPP1_CORDF</name>
<evidence type="ECO:0000256" key="7">
    <source>
        <dbReference type="ARBA" id="ARBA00023128"/>
    </source>
</evidence>
<keyword evidence="8" id="KW-0472">Membrane</keyword>
<comment type="catalytic activity">
    <reaction evidence="11">
        <text>1'-[1,2-diacyl-sn-glycero-3-phospho],3'-[1-acyl-sn-glycero-3-phospho]-glycerol + a 1,2-diacyl-sn-glycero-3-phosphocholine = a cardiolipin + a 1-acyl-sn-glycero-3-phosphocholine</text>
        <dbReference type="Rhea" id="RHEA:33731"/>
        <dbReference type="ChEBI" id="CHEBI:57643"/>
        <dbReference type="ChEBI" id="CHEBI:58168"/>
        <dbReference type="ChEBI" id="CHEBI:62237"/>
        <dbReference type="ChEBI" id="CHEBI:64743"/>
    </reaction>
    <physiologicalReaction direction="left-to-right" evidence="11">
        <dbReference type="Rhea" id="RHEA:33732"/>
    </physiologicalReaction>
    <physiologicalReaction direction="right-to-left" evidence="11">
        <dbReference type="Rhea" id="RHEA:33733"/>
    </physiologicalReaction>
</comment>
<keyword evidence="9" id="KW-0012">Acyltransferase</keyword>
<comment type="subcellular location">
    <subcellularLocation>
        <location evidence="1">Mitochondrion inner membrane</location>
        <topology evidence="1">Peripheral membrane protein</topology>
        <orientation evidence="1">Intermembrane side</orientation>
    </subcellularLocation>
    <subcellularLocation>
        <location evidence="10">Mitochondrion outer membrane</location>
        <topology evidence="10">Peripheral membrane protein</topology>
        <orientation evidence="10">Intermembrane side</orientation>
    </subcellularLocation>
</comment>
<evidence type="ECO:0000256" key="5">
    <source>
        <dbReference type="ARBA" id="ARBA00022792"/>
    </source>
</evidence>
<evidence type="ECO:0000313" key="16">
    <source>
        <dbReference type="Proteomes" id="UP000076881"/>
    </source>
</evidence>
<dbReference type="Proteomes" id="UP000076881">
    <property type="component" value="Unassembled WGS sequence"/>
</dbReference>
<evidence type="ECO:0000313" key="15">
    <source>
        <dbReference type="EMBL" id="OAA71942.1"/>
    </source>
</evidence>
<keyword evidence="16" id="KW-1185">Reference proteome</keyword>
<keyword evidence="5" id="KW-0999">Mitochondrion inner membrane</keyword>
<dbReference type="CDD" id="cd07989">
    <property type="entry name" value="LPLAT_AGPAT-like"/>
    <property type="match status" value="1"/>
</dbReference>
<proteinExistence type="inferred from homology"/>
<feature type="region of interest" description="Disordered" evidence="13">
    <location>
        <begin position="329"/>
        <end position="348"/>
    </location>
</feature>
<sequence>MSGSSSPSPPPPLRRSLGWRLGSTAVMASVGAVCRGFLYAFNTVEVTGLQNLLGVLDRRKMQGKDRGLITVCNHLAVVDDPLIWGILPMRYAFDVENLRWSLAAHDICFKNSLTSAFFNLGQTLPTHRLWHSELGGLYQPTMTQALGLLSGPSSMPKITHPTYSTNGTDVVPAPGFYTANRHAWVHVFPEACCHQSDDSSLRYFKWGVSRLILESDPAPEFVPMFVDGTQRIMPEDRGFPRFLPRVGNRIRVAIGAPADADVLFGAYRQRWRRLREGKTDEELRHGPEAVQLRIELAKAVRDEILKIRATLGLPREEDETAALAETWDKEPNKRKFKSPVDGSLVNRH</sequence>
<evidence type="ECO:0000256" key="2">
    <source>
        <dbReference type="ARBA" id="ARBA00010524"/>
    </source>
</evidence>
<keyword evidence="4" id="KW-1000">Mitochondrion outer membrane</keyword>
<dbReference type="Pfam" id="PF01553">
    <property type="entry name" value="Acyltransferase"/>
    <property type="match status" value="1"/>
</dbReference>
<dbReference type="GO" id="GO:0005743">
    <property type="term" value="C:mitochondrial inner membrane"/>
    <property type="evidence" value="ECO:0007669"/>
    <property type="project" value="UniProtKB-SubCell"/>
</dbReference>
<evidence type="ECO:0000256" key="9">
    <source>
        <dbReference type="ARBA" id="ARBA00023315"/>
    </source>
</evidence>
<evidence type="ECO:0000256" key="13">
    <source>
        <dbReference type="SAM" id="MobiDB-lite"/>
    </source>
</evidence>
<evidence type="ECO:0000256" key="4">
    <source>
        <dbReference type="ARBA" id="ARBA00022787"/>
    </source>
</evidence>
<evidence type="ECO:0000259" key="14">
    <source>
        <dbReference type="SMART" id="SM00563"/>
    </source>
</evidence>
<keyword evidence="7" id="KW-0496">Mitochondrion</keyword>
<feature type="domain" description="Phospholipid/glycerol acyltransferase" evidence="14">
    <location>
        <begin position="68"/>
        <end position="229"/>
    </location>
</feature>
<evidence type="ECO:0000256" key="6">
    <source>
        <dbReference type="ARBA" id="ARBA00023098"/>
    </source>
</evidence>
<dbReference type="OrthoDB" id="193467at2759"/>
<dbReference type="SUPFAM" id="SSF69593">
    <property type="entry name" value="Glycerol-3-phosphate (1)-acyltransferase"/>
    <property type="match status" value="1"/>
</dbReference>